<comment type="caution">
    <text evidence="1">The sequence shown here is derived from an EMBL/GenBank/DDBJ whole genome shotgun (WGS) entry which is preliminary data.</text>
</comment>
<sequence length="101" mass="11171">MFPQAIIFICAHLIFTYEYLYQEIERISQASNGSFTLAAESYNVLKKNNNTSDIINNSANGNNTAAFSKAKQVINSSGVRHICTRLINSAHASLRRPAMAC</sequence>
<dbReference type="AlphaFoldDB" id="A0A8T2QTA3"/>
<gene>
    <name evidence="1" type="ORF">KP509_32G024700</name>
</gene>
<reference evidence="1" key="1">
    <citation type="submission" date="2021-08" db="EMBL/GenBank/DDBJ databases">
        <title>WGS assembly of Ceratopteris richardii.</title>
        <authorList>
            <person name="Marchant D.B."/>
            <person name="Chen G."/>
            <person name="Jenkins J."/>
            <person name="Shu S."/>
            <person name="Leebens-Mack J."/>
            <person name="Grimwood J."/>
            <person name="Schmutz J."/>
            <person name="Soltis P."/>
            <person name="Soltis D."/>
            <person name="Chen Z.-H."/>
        </authorList>
    </citation>
    <scope>NUCLEOTIDE SEQUENCE</scope>
    <source>
        <strain evidence="1">Whitten #5841</strain>
        <tissue evidence="1">Leaf</tissue>
    </source>
</reference>
<accession>A0A8T2QTA3</accession>
<evidence type="ECO:0000313" key="1">
    <source>
        <dbReference type="EMBL" id="KAH7286840.1"/>
    </source>
</evidence>
<keyword evidence="2" id="KW-1185">Reference proteome</keyword>
<proteinExistence type="predicted"/>
<protein>
    <submittedName>
        <fullName evidence="1">Uncharacterized protein</fullName>
    </submittedName>
</protein>
<organism evidence="1 2">
    <name type="scientific">Ceratopteris richardii</name>
    <name type="common">Triangle waterfern</name>
    <dbReference type="NCBI Taxonomy" id="49495"/>
    <lineage>
        <taxon>Eukaryota</taxon>
        <taxon>Viridiplantae</taxon>
        <taxon>Streptophyta</taxon>
        <taxon>Embryophyta</taxon>
        <taxon>Tracheophyta</taxon>
        <taxon>Polypodiopsida</taxon>
        <taxon>Polypodiidae</taxon>
        <taxon>Polypodiales</taxon>
        <taxon>Pteridineae</taxon>
        <taxon>Pteridaceae</taxon>
        <taxon>Parkerioideae</taxon>
        <taxon>Ceratopteris</taxon>
    </lineage>
</organism>
<evidence type="ECO:0000313" key="2">
    <source>
        <dbReference type="Proteomes" id="UP000825935"/>
    </source>
</evidence>
<dbReference type="Proteomes" id="UP000825935">
    <property type="component" value="Chromosome 32"/>
</dbReference>
<dbReference type="EMBL" id="CM035437">
    <property type="protein sequence ID" value="KAH7286840.1"/>
    <property type="molecule type" value="Genomic_DNA"/>
</dbReference>
<name>A0A8T2QTA3_CERRI</name>